<organism evidence="2 3">
    <name type="scientific">Periplaneta americana</name>
    <name type="common">American cockroach</name>
    <name type="synonym">Blatta americana</name>
    <dbReference type="NCBI Taxonomy" id="6978"/>
    <lineage>
        <taxon>Eukaryota</taxon>
        <taxon>Metazoa</taxon>
        <taxon>Ecdysozoa</taxon>
        <taxon>Arthropoda</taxon>
        <taxon>Hexapoda</taxon>
        <taxon>Insecta</taxon>
        <taxon>Pterygota</taxon>
        <taxon>Neoptera</taxon>
        <taxon>Polyneoptera</taxon>
        <taxon>Dictyoptera</taxon>
        <taxon>Blattodea</taxon>
        <taxon>Blattoidea</taxon>
        <taxon>Blattidae</taxon>
        <taxon>Blattinae</taxon>
        <taxon>Periplaneta</taxon>
    </lineage>
</organism>
<evidence type="ECO:0000256" key="1">
    <source>
        <dbReference type="SAM" id="Phobius"/>
    </source>
</evidence>
<dbReference type="EMBL" id="JAJSOF020000003">
    <property type="protein sequence ID" value="KAJ4449907.1"/>
    <property type="molecule type" value="Genomic_DNA"/>
</dbReference>
<feature type="transmembrane region" description="Helical" evidence="1">
    <location>
        <begin position="156"/>
        <end position="180"/>
    </location>
</feature>
<evidence type="ECO:0008006" key="4">
    <source>
        <dbReference type="Google" id="ProtNLM"/>
    </source>
</evidence>
<comment type="caution">
    <text evidence="2">The sequence shown here is derived from an EMBL/GenBank/DDBJ whole genome shotgun (WGS) entry which is preliminary data.</text>
</comment>
<keyword evidence="1" id="KW-1133">Transmembrane helix</keyword>
<accession>A0ABQ8TT81</accession>
<sequence length="356" mass="41098">MTSKLFFPYSSSCVSRLEFFVLHSSGVEGMMYTNIEYVDMHLVYGAAEGNARRRYSTIMSSDICRFRRMRKTVYPFHVQVQKGHGRSGSSQNPHPFHLQKVQELTQIIHIVDSSASGYYSASSTQNGVNSGIKGLVLASQRSFSSGHYMDFRIRPYVLHVLLISNVWILMFLIMSAPNIFLRTLFSNTLNLCSYLKEMREKWKLLENEGEKREWPEKKLYNVHYVQHKLHHDESGDRIWSIWRKKLHLALNYRSSFNKENPAVRLMNLISAVVSLCSSAFLIVHASLPVFYKKVQDNREGLKLNGLHQLLVYADDVNMFGENPQTIRENTGILLEASKEIGLEVNPEKKKVYDYVS</sequence>
<keyword evidence="1" id="KW-0812">Transmembrane</keyword>
<proteinExistence type="predicted"/>
<name>A0ABQ8TT81_PERAM</name>
<evidence type="ECO:0000313" key="3">
    <source>
        <dbReference type="Proteomes" id="UP001148838"/>
    </source>
</evidence>
<dbReference type="Proteomes" id="UP001148838">
    <property type="component" value="Unassembled WGS sequence"/>
</dbReference>
<protein>
    <recommendedName>
        <fullName evidence="4">Reverse transcriptase domain-containing protein</fullName>
    </recommendedName>
</protein>
<keyword evidence="3" id="KW-1185">Reference proteome</keyword>
<evidence type="ECO:0000313" key="2">
    <source>
        <dbReference type="EMBL" id="KAJ4449907.1"/>
    </source>
</evidence>
<feature type="transmembrane region" description="Helical" evidence="1">
    <location>
        <begin position="268"/>
        <end position="291"/>
    </location>
</feature>
<reference evidence="2 3" key="1">
    <citation type="journal article" date="2022" name="Allergy">
        <title>Genome assembly and annotation of Periplaneta americana reveal a comprehensive cockroach allergen profile.</title>
        <authorList>
            <person name="Wang L."/>
            <person name="Xiong Q."/>
            <person name="Saelim N."/>
            <person name="Wang L."/>
            <person name="Nong W."/>
            <person name="Wan A.T."/>
            <person name="Shi M."/>
            <person name="Liu X."/>
            <person name="Cao Q."/>
            <person name="Hui J.H.L."/>
            <person name="Sookrung N."/>
            <person name="Leung T.F."/>
            <person name="Tungtrongchitr A."/>
            <person name="Tsui S.K.W."/>
        </authorList>
    </citation>
    <scope>NUCLEOTIDE SEQUENCE [LARGE SCALE GENOMIC DNA]</scope>
    <source>
        <strain evidence="2">PWHHKU_190912</strain>
    </source>
</reference>
<keyword evidence="1" id="KW-0472">Membrane</keyword>
<gene>
    <name evidence="2" type="ORF">ANN_01314</name>
</gene>